<dbReference type="InterPro" id="IPR015424">
    <property type="entry name" value="PyrdxlP-dep_Trfase"/>
</dbReference>
<dbReference type="FunFam" id="3.40.640.10:FF:000046">
    <property type="entry name" value="Cystathionine gamma-lyase"/>
    <property type="match status" value="1"/>
</dbReference>
<feature type="non-terminal residue" evidence="3">
    <location>
        <position position="1"/>
    </location>
</feature>
<dbReference type="GO" id="GO:0003962">
    <property type="term" value="F:cystathionine gamma-synthase activity"/>
    <property type="evidence" value="ECO:0007669"/>
    <property type="project" value="InterPro"/>
</dbReference>
<evidence type="ECO:0000256" key="1">
    <source>
        <dbReference type="ARBA" id="ARBA00001933"/>
    </source>
</evidence>
<dbReference type="EMBL" id="BARU01032691">
    <property type="protein sequence ID" value="GAH73901.1"/>
    <property type="molecule type" value="Genomic_DNA"/>
</dbReference>
<keyword evidence="2" id="KW-0663">Pyridoxal phosphate</keyword>
<dbReference type="Gene3D" id="3.90.1150.10">
    <property type="entry name" value="Aspartate Aminotransferase, domain 1"/>
    <property type="match status" value="1"/>
</dbReference>
<organism evidence="3">
    <name type="scientific">marine sediment metagenome</name>
    <dbReference type="NCBI Taxonomy" id="412755"/>
    <lineage>
        <taxon>unclassified sequences</taxon>
        <taxon>metagenomes</taxon>
        <taxon>ecological metagenomes</taxon>
    </lineage>
</organism>
<evidence type="ECO:0000256" key="2">
    <source>
        <dbReference type="ARBA" id="ARBA00022898"/>
    </source>
</evidence>
<dbReference type="AlphaFoldDB" id="X1HUP6"/>
<comment type="cofactor">
    <cofactor evidence="1">
        <name>pyridoxal 5'-phosphate</name>
        <dbReference type="ChEBI" id="CHEBI:597326"/>
    </cofactor>
</comment>
<proteinExistence type="predicted"/>
<dbReference type="GO" id="GO:0009086">
    <property type="term" value="P:methionine biosynthetic process"/>
    <property type="evidence" value="ECO:0007669"/>
    <property type="project" value="InterPro"/>
</dbReference>
<dbReference type="InterPro" id="IPR054542">
    <property type="entry name" value="Cys_met_metab_PP"/>
</dbReference>
<name>X1HUP6_9ZZZZ</name>
<gene>
    <name evidence="3" type="ORF">S03H2_51518</name>
</gene>
<protein>
    <recommendedName>
        <fullName evidence="4">Cystathionine gamma-synthase</fullName>
    </recommendedName>
</protein>
<dbReference type="InterPro" id="IPR044639">
    <property type="entry name" value="CGS1/2"/>
</dbReference>
<dbReference type="PANTHER" id="PTHR43379">
    <property type="entry name" value="CYSTATHIONINE GAMMA-SYNTHASE"/>
    <property type="match status" value="1"/>
</dbReference>
<dbReference type="PROSITE" id="PS00868">
    <property type="entry name" value="CYS_MET_METAB_PP"/>
    <property type="match status" value="1"/>
</dbReference>
<feature type="non-terminal residue" evidence="3">
    <location>
        <position position="260"/>
    </location>
</feature>
<evidence type="ECO:0008006" key="4">
    <source>
        <dbReference type="Google" id="ProtNLM"/>
    </source>
</evidence>
<dbReference type="Pfam" id="PF01053">
    <property type="entry name" value="Cys_Met_Meta_PP"/>
    <property type="match status" value="1"/>
</dbReference>
<dbReference type="GO" id="GO:0030170">
    <property type="term" value="F:pyridoxal phosphate binding"/>
    <property type="evidence" value="ECO:0007669"/>
    <property type="project" value="InterPro"/>
</dbReference>
<dbReference type="InterPro" id="IPR015421">
    <property type="entry name" value="PyrdxlP-dep_Trfase_major"/>
</dbReference>
<dbReference type="GO" id="GO:0019346">
    <property type="term" value="P:transsulfuration"/>
    <property type="evidence" value="ECO:0007669"/>
    <property type="project" value="InterPro"/>
</dbReference>
<dbReference type="PANTHER" id="PTHR43379:SF1">
    <property type="entry name" value="CYSTATHIONINE GAMMA-SYNTHASE 1, CHLOROPLASTIC-RELATED"/>
    <property type="match status" value="1"/>
</dbReference>
<dbReference type="SUPFAM" id="SSF53383">
    <property type="entry name" value="PLP-dependent transferases"/>
    <property type="match status" value="1"/>
</dbReference>
<comment type="caution">
    <text evidence="3">The sequence shown here is derived from an EMBL/GenBank/DDBJ whole genome shotgun (WGS) entry which is preliminary data.</text>
</comment>
<reference evidence="3" key="1">
    <citation type="journal article" date="2014" name="Front. Microbiol.">
        <title>High frequency of phylogenetically diverse reductive dehalogenase-homologous genes in deep subseafloor sedimentary metagenomes.</title>
        <authorList>
            <person name="Kawai M."/>
            <person name="Futagami T."/>
            <person name="Toyoda A."/>
            <person name="Takaki Y."/>
            <person name="Nishi S."/>
            <person name="Hori S."/>
            <person name="Arai W."/>
            <person name="Tsubouchi T."/>
            <person name="Morono Y."/>
            <person name="Uchiyama I."/>
            <person name="Ito T."/>
            <person name="Fujiyama A."/>
            <person name="Inagaki F."/>
            <person name="Takami H."/>
        </authorList>
    </citation>
    <scope>NUCLEOTIDE SEQUENCE</scope>
    <source>
        <strain evidence="3">Expedition CK06-06</strain>
    </source>
</reference>
<sequence length="260" mass="28965">YAFKDSAEIEAYTKRGKVRFEYGRYGNPTEKVAERRLAALEGAEDCVVFSSGMSAIVTTILALVRSGDHIVITDDAYKRTLEFCSSYLQRFGVDCTVVPFGDYDALDGAVGPKTRFVFSESPTNPYLNIFDLERLRRIARKHKVLTLIDSTFATPINQRPLEFGVDLVLHSGTKYLGGHNDILAGAVLGRPELVEEIRALHKAVGGVIDPHCCYLLLRGLKTFALRVAVQNQTAMKVASFLEGHRRVKRVYYPGLTSHPH</sequence>
<dbReference type="InterPro" id="IPR015422">
    <property type="entry name" value="PyrdxlP-dep_Trfase_small"/>
</dbReference>
<dbReference type="Gene3D" id="3.40.640.10">
    <property type="entry name" value="Type I PLP-dependent aspartate aminotransferase-like (Major domain)"/>
    <property type="match status" value="1"/>
</dbReference>
<dbReference type="InterPro" id="IPR000277">
    <property type="entry name" value="Cys/Met-Metab_PyrdxlP-dep_enz"/>
</dbReference>
<accession>X1HUP6</accession>
<evidence type="ECO:0000313" key="3">
    <source>
        <dbReference type="EMBL" id="GAH73901.1"/>
    </source>
</evidence>